<accession>A0A4R9LUA2</accession>
<keyword evidence="2" id="KW-1185">Reference proteome</keyword>
<reference evidence="1" key="1">
    <citation type="journal article" date="2019" name="PLoS Negl. Trop. Dis.">
        <title>Revisiting the worldwide diversity of Leptospira species in the environment.</title>
        <authorList>
            <person name="Vincent A.T."/>
            <person name="Schiettekatte O."/>
            <person name="Bourhy P."/>
            <person name="Veyrier F.J."/>
            <person name="Picardeau M."/>
        </authorList>
    </citation>
    <scope>NUCLEOTIDE SEQUENCE [LARGE SCALE GENOMIC DNA]</scope>
    <source>
        <strain evidence="1">201300427</strain>
    </source>
</reference>
<organism evidence="1 2">
    <name type="scientific">Leptospira idonii</name>
    <dbReference type="NCBI Taxonomy" id="1193500"/>
    <lineage>
        <taxon>Bacteria</taxon>
        <taxon>Pseudomonadati</taxon>
        <taxon>Spirochaetota</taxon>
        <taxon>Spirochaetia</taxon>
        <taxon>Leptospirales</taxon>
        <taxon>Leptospiraceae</taxon>
        <taxon>Leptospira</taxon>
    </lineage>
</organism>
<evidence type="ECO:0000313" key="2">
    <source>
        <dbReference type="Proteomes" id="UP000298058"/>
    </source>
</evidence>
<proteinExistence type="predicted"/>
<dbReference type="AlphaFoldDB" id="A0A4R9LUA2"/>
<name>A0A4R9LUA2_9LEPT</name>
<dbReference type="RefSeq" id="WP_135761909.1">
    <property type="nucleotide sequence ID" value="NZ_RQHW01000078.1"/>
</dbReference>
<dbReference type="Proteomes" id="UP000298058">
    <property type="component" value="Unassembled WGS sequence"/>
</dbReference>
<comment type="caution">
    <text evidence="1">The sequence shown here is derived from an EMBL/GenBank/DDBJ whole genome shotgun (WGS) entry which is preliminary data.</text>
</comment>
<dbReference type="OrthoDB" id="344127at2"/>
<dbReference type="EMBL" id="RQHW01000078">
    <property type="protein sequence ID" value="TGN17356.1"/>
    <property type="molecule type" value="Genomic_DNA"/>
</dbReference>
<protein>
    <submittedName>
        <fullName evidence="1">Uncharacterized protein</fullName>
    </submittedName>
</protein>
<sequence>MSIKSKKILASDDFFTEKVRLEAEFIDFEKKILEANEHLVNIEESLQKMLALSEENQTVYFLQRVKKLHVAFHTLRHHKGYNKEDFDPIYHVLNKIVNEDKIEFLDSALKNRIAKVARTLSVSEDKPSRSKQEDLSGKDVFTSFVLEGTHFLVPKLPHRILKNIPAFKSKMMIKKKVVPLFPGPGFVLSEDSPKENKKKVLVLKLDSTREEGFYFDRLEEDWAISKESILSLLKEEKTNGKIMGKIRRKGIHYHLIRVGGK</sequence>
<gene>
    <name evidence="1" type="ORF">EHS15_17635</name>
</gene>
<evidence type="ECO:0000313" key="1">
    <source>
        <dbReference type="EMBL" id="TGN17356.1"/>
    </source>
</evidence>